<name>A0A9Q0LJA6_ANAIG</name>
<sequence>MIFSCDQVETEGERIRDNCKLGFVKVNDEEIYAICGSSGFEIINSVYSINVKQNTWKYIETTDDIPTPRSGISATYYKGKIYMFGGFNRIQHNQKGRHSHSIARCEDKLYLFGGRLDHSISRSNDLWKYSIKKNKWKEMNNFIGEKPSKRSSHIGHIIDRTLYIFGGVDNQDIVVNDMYQYSIDSKTWSKIFFRDSIVPSPRSSPSSTVFGSSIILFGGQYAQDGIRLDFNDIFQFDSVTQKWKQLKSYSNNSEIPKRSCHVCETVGSKVFIYGGEVYNDNKRYAHLNDIWAIDFTSDLVKDLRKMEKKGFLVDF</sequence>
<gene>
    <name evidence="1" type="ORF">M0811_01067</name>
</gene>
<dbReference type="AlphaFoldDB" id="A0A9Q0LJA6"/>
<protein>
    <submittedName>
        <fullName evidence="1">Kelch repeat protein</fullName>
    </submittedName>
</protein>
<dbReference type="Gene3D" id="2.120.10.80">
    <property type="entry name" value="Kelch-type beta propeller"/>
    <property type="match status" value="2"/>
</dbReference>
<dbReference type="InterPro" id="IPR015915">
    <property type="entry name" value="Kelch-typ_b-propeller"/>
</dbReference>
<dbReference type="OrthoDB" id="10251809at2759"/>
<evidence type="ECO:0000313" key="2">
    <source>
        <dbReference type="Proteomes" id="UP001149090"/>
    </source>
</evidence>
<comment type="caution">
    <text evidence="1">The sequence shown here is derived from an EMBL/GenBank/DDBJ whole genome shotgun (WGS) entry which is preliminary data.</text>
</comment>
<dbReference type="EMBL" id="JAPDFW010000070">
    <property type="protein sequence ID" value="KAJ5074436.1"/>
    <property type="molecule type" value="Genomic_DNA"/>
</dbReference>
<dbReference type="Proteomes" id="UP001149090">
    <property type="component" value="Unassembled WGS sequence"/>
</dbReference>
<dbReference type="Pfam" id="PF24681">
    <property type="entry name" value="Kelch_KLHDC2_KLHL20_DRC7"/>
    <property type="match status" value="1"/>
</dbReference>
<accession>A0A9Q0LJA6</accession>
<proteinExistence type="predicted"/>
<reference evidence="1" key="1">
    <citation type="submission" date="2022-10" db="EMBL/GenBank/DDBJ databases">
        <title>Novel sulphate-reducing endosymbionts in the free-living metamonad Anaeramoeba.</title>
        <authorList>
            <person name="Jerlstrom-Hultqvist J."/>
            <person name="Cepicka I."/>
            <person name="Gallot-Lavallee L."/>
            <person name="Salas-Leiva D."/>
            <person name="Curtis B.A."/>
            <person name="Zahonova K."/>
            <person name="Pipaliya S."/>
            <person name="Dacks J."/>
            <person name="Roger A.J."/>
        </authorList>
    </citation>
    <scope>NUCLEOTIDE SEQUENCE</scope>
    <source>
        <strain evidence="1">BMAN</strain>
    </source>
</reference>
<dbReference type="SUPFAM" id="SSF117281">
    <property type="entry name" value="Kelch motif"/>
    <property type="match status" value="2"/>
</dbReference>
<dbReference type="PANTHER" id="PTHR23244">
    <property type="entry name" value="KELCH REPEAT DOMAIN"/>
    <property type="match status" value="1"/>
</dbReference>
<dbReference type="OMA" id="NDIWAID"/>
<organism evidence="1 2">
    <name type="scientific">Anaeramoeba ignava</name>
    <name type="common">Anaerobic marine amoeba</name>
    <dbReference type="NCBI Taxonomy" id="1746090"/>
    <lineage>
        <taxon>Eukaryota</taxon>
        <taxon>Metamonada</taxon>
        <taxon>Anaeramoebidae</taxon>
        <taxon>Anaeramoeba</taxon>
    </lineage>
</organism>
<keyword evidence="2" id="KW-1185">Reference proteome</keyword>
<evidence type="ECO:0000313" key="1">
    <source>
        <dbReference type="EMBL" id="KAJ5074436.1"/>
    </source>
</evidence>
<dbReference type="InterPro" id="IPR006652">
    <property type="entry name" value="Kelch_1"/>
</dbReference>
<dbReference type="SMART" id="SM00612">
    <property type="entry name" value="Kelch"/>
    <property type="match status" value="3"/>
</dbReference>